<dbReference type="Pfam" id="PF02949">
    <property type="entry name" value="7tm_6"/>
    <property type="match status" value="1"/>
</dbReference>
<dbReference type="GO" id="GO:0005886">
    <property type="term" value="C:plasma membrane"/>
    <property type="evidence" value="ECO:0007669"/>
    <property type="project" value="UniProtKB-SubCell"/>
</dbReference>
<feature type="transmembrane region" description="Helical" evidence="10">
    <location>
        <begin position="272"/>
        <end position="291"/>
    </location>
</feature>
<dbReference type="AlphaFoldDB" id="A0A8J2MNP9"/>
<feature type="transmembrane region" description="Helical" evidence="10">
    <location>
        <begin position="41"/>
        <end position="60"/>
    </location>
</feature>
<evidence type="ECO:0000256" key="2">
    <source>
        <dbReference type="ARBA" id="ARBA00022475"/>
    </source>
</evidence>
<dbReference type="GO" id="GO:0005549">
    <property type="term" value="F:odorant binding"/>
    <property type="evidence" value="ECO:0007669"/>
    <property type="project" value="InterPro"/>
</dbReference>
<feature type="transmembrane region" description="Helical" evidence="10">
    <location>
        <begin position="244"/>
        <end position="266"/>
    </location>
</feature>
<feature type="transmembrane region" description="Helical" evidence="10">
    <location>
        <begin position="130"/>
        <end position="150"/>
    </location>
</feature>
<feature type="transmembrane region" description="Helical" evidence="10">
    <location>
        <begin position="178"/>
        <end position="203"/>
    </location>
</feature>
<gene>
    <name evidence="11" type="ORF">HICCMSTLAB_LOCUS9013</name>
</gene>
<keyword evidence="3 10" id="KW-0716">Sensory transduction</keyword>
<dbReference type="EMBL" id="CAJNRD030001121">
    <property type="protein sequence ID" value="CAG5098061.1"/>
    <property type="molecule type" value="Genomic_DNA"/>
</dbReference>
<dbReference type="PANTHER" id="PTHR21137">
    <property type="entry name" value="ODORANT RECEPTOR"/>
    <property type="match status" value="1"/>
</dbReference>
<dbReference type="GO" id="GO:0007165">
    <property type="term" value="P:signal transduction"/>
    <property type="evidence" value="ECO:0007669"/>
    <property type="project" value="UniProtKB-KW"/>
</dbReference>
<evidence type="ECO:0000256" key="8">
    <source>
        <dbReference type="ARBA" id="ARBA00023170"/>
    </source>
</evidence>
<dbReference type="Proteomes" id="UP000786811">
    <property type="component" value="Unassembled WGS sequence"/>
</dbReference>
<evidence type="ECO:0000256" key="6">
    <source>
        <dbReference type="ARBA" id="ARBA00022989"/>
    </source>
</evidence>
<dbReference type="PANTHER" id="PTHR21137:SF35">
    <property type="entry name" value="ODORANT RECEPTOR 19A-RELATED"/>
    <property type="match status" value="1"/>
</dbReference>
<evidence type="ECO:0000256" key="7">
    <source>
        <dbReference type="ARBA" id="ARBA00023136"/>
    </source>
</evidence>
<evidence type="ECO:0000313" key="12">
    <source>
        <dbReference type="Proteomes" id="UP000786811"/>
    </source>
</evidence>
<organism evidence="11 12">
    <name type="scientific">Cotesia congregata</name>
    <name type="common">Parasitoid wasp</name>
    <name type="synonym">Apanteles congregatus</name>
    <dbReference type="NCBI Taxonomy" id="51543"/>
    <lineage>
        <taxon>Eukaryota</taxon>
        <taxon>Metazoa</taxon>
        <taxon>Ecdysozoa</taxon>
        <taxon>Arthropoda</taxon>
        <taxon>Hexapoda</taxon>
        <taxon>Insecta</taxon>
        <taxon>Pterygota</taxon>
        <taxon>Neoptera</taxon>
        <taxon>Endopterygota</taxon>
        <taxon>Hymenoptera</taxon>
        <taxon>Apocrita</taxon>
        <taxon>Ichneumonoidea</taxon>
        <taxon>Braconidae</taxon>
        <taxon>Microgastrinae</taxon>
        <taxon>Cotesia</taxon>
    </lineage>
</organism>
<accession>A0A8J2MNP9</accession>
<evidence type="ECO:0000256" key="3">
    <source>
        <dbReference type="ARBA" id="ARBA00022606"/>
    </source>
</evidence>
<keyword evidence="4 10" id="KW-0812">Transmembrane</keyword>
<keyword evidence="2" id="KW-1003">Cell membrane</keyword>
<dbReference type="OrthoDB" id="7179992at2759"/>
<comment type="similarity">
    <text evidence="10">Belongs to the insect chemoreceptor superfamily. Heteromeric odorant receptor channel (TC 1.A.69) family.</text>
</comment>
<proteinExistence type="inferred from homology"/>
<keyword evidence="7 10" id="KW-0472">Membrane</keyword>
<comment type="caution">
    <text evidence="11">The sequence shown here is derived from an EMBL/GenBank/DDBJ whole genome shotgun (WGS) entry which is preliminary data.</text>
</comment>
<evidence type="ECO:0000313" key="11">
    <source>
        <dbReference type="EMBL" id="CAG5098061.1"/>
    </source>
</evidence>
<evidence type="ECO:0000256" key="1">
    <source>
        <dbReference type="ARBA" id="ARBA00004651"/>
    </source>
</evidence>
<keyword evidence="12" id="KW-1185">Reference proteome</keyword>
<sequence>MFEINPEFAIAYSKFVTILVCSWPPYKDVSMCQKALFTIKWWISWLLGMCLVIPLVYAAYIDRKNVLEFTKSLCLAVACFQCMIKMLLCKFQHQRFQYLLEEMETYVKSAASYERETFLGYIRDCGMVHVTLNVFALLGSVGVILGPAILPQKFPTDAKYPFAVTNHPIYDIVYFDQAYAGILCSSITAIDCQLAMLLWYSVARLEILGLEMKKIDCNKQLYKCIRKHQFLLRFIGEVISAGKYIVATTVIMTTLAVILGGVHIVGNQPTVVKLQFVVVVGGLSMLLYVTAWPSEMLVRMSEKIGWEIYCSQWLKNSKKLNQSIEMIIQRSNKPLTISVTGVVPSLSLNYYATFLSKSLSYFTTLRVMLAKIEND</sequence>
<dbReference type="InterPro" id="IPR004117">
    <property type="entry name" value="7tm6_olfct_rcpt"/>
</dbReference>
<protein>
    <recommendedName>
        <fullName evidence="10">Odorant receptor</fullName>
    </recommendedName>
</protein>
<reference evidence="11" key="1">
    <citation type="submission" date="2021-04" db="EMBL/GenBank/DDBJ databases">
        <authorList>
            <person name="Chebbi M.A.C M."/>
        </authorList>
    </citation>
    <scope>NUCLEOTIDE SEQUENCE</scope>
</reference>
<evidence type="ECO:0000256" key="10">
    <source>
        <dbReference type="RuleBase" id="RU351113"/>
    </source>
</evidence>
<keyword evidence="6 10" id="KW-1133">Transmembrane helix</keyword>
<evidence type="ECO:0000256" key="4">
    <source>
        <dbReference type="ARBA" id="ARBA00022692"/>
    </source>
</evidence>
<comment type="caution">
    <text evidence="10">Lacks conserved residue(s) required for the propagation of feature annotation.</text>
</comment>
<evidence type="ECO:0000256" key="5">
    <source>
        <dbReference type="ARBA" id="ARBA00022725"/>
    </source>
</evidence>
<evidence type="ECO:0000256" key="9">
    <source>
        <dbReference type="ARBA" id="ARBA00023224"/>
    </source>
</evidence>
<keyword evidence="9 10" id="KW-0807">Transducer</keyword>
<name>A0A8J2MNP9_COTCN</name>
<keyword evidence="5 10" id="KW-0552">Olfaction</keyword>
<comment type="subcellular location">
    <subcellularLocation>
        <location evidence="1 10">Cell membrane</location>
        <topology evidence="1 10">Multi-pass membrane protein</topology>
    </subcellularLocation>
</comment>
<dbReference type="GO" id="GO:0004984">
    <property type="term" value="F:olfactory receptor activity"/>
    <property type="evidence" value="ECO:0007669"/>
    <property type="project" value="InterPro"/>
</dbReference>
<keyword evidence="8 10" id="KW-0675">Receptor</keyword>